<dbReference type="PANTHER" id="PTHR30137">
    <property type="entry name" value="LUCIFERASE-LIKE MONOOXYGENASE"/>
    <property type="match status" value="1"/>
</dbReference>
<dbReference type="NCBIfam" id="TIGR03558">
    <property type="entry name" value="oxido_grp_1"/>
    <property type="match status" value="1"/>
</dbReference>
<comment type="caution">
    <text evidence="3">The sequence shown here is derived from an EMBL/GenBank/DDBJ whole genome shotgun (WGS) entry which is preliminary data.</text>
</comment>
<dbReference type="InterPro" id="IPR050766">
    <property type="entry name" value="Bact_Lucif_Oxidored"/>
</dbReference>
<dbReference type="Gene3D" id="3.20.20.30">
    <property type="entry name" value="Luciferase-like domain"/>
    <property type="match status" value="1"/>
</dbReference>
<organism evidence="3 4">
    <name type="scientific">Amycolatopsis ultiminotia</name>
    <dbReference type="NCBI Taxonomy" id="543629"/>
    <lineage>
        <taxon>Bacteria</taxon>
        <taxon>Bacillati</taxon>
        <taxon>Actinomycetota</taxon>
        <taxon>Actinomycetes</taxon>
        <taxon>Pseudonocardiales</taxon>
        <taxon>Pseudonocardiaceae</taxon>
        <taxon>Amycolatopsis</taxon>
    </lineage>
</organism>
<evidence type="ECO:0000313" key="4">
    <source>
        <dbReference type="Proteomes" id="UP001500689"/>
    </source>
</evidence>
<sequence length="333" mass="35227">MVDTQQQAVRISVLDTSPIVAGSTARQALHNTVDLAVLADGLGYHRYWSAEHHGMAGVASSAPAVVAGRLADATRRLRVGSGGVLLAHHPPIVVAEQFGTLAAFHPGRIDLGLGRALGGSRRAADAVREEREPTATSFADRIAELLGYFDQDRPVRATPAAGNVPAFWLLGSSTASARLAGSLGLAYAFARHLNPDEAGQALRAYRTAFRPVRLSTPTTLVSVAVIAAGTDERAEWLAGPTRRKTSLRLRGDRILLPPPEEAAARPEADRAAAAAHTRGLVVGSPQTVRERLQAVLDETGTGELMITTPVHGHADRRTSFELVATVAKQLVGR</sequence>
<dbReference type="Pfam" id="PF00296">
    <property type="entry name" value="Bac_luciferase"/>
    <property type="match status" value="1"/>
</dbReference>
<dbReference type="CDD" id="cd00347">
    <property type="entry name" value="Flavin_utilizing_monoxygenases"/>
    <property type="match status" value="1"/>
</dbReference>
<accession>A0ABP6XG16</accession>
<feature type="domain" description="Luciferase-like" evidence="2">
    <location>
        <begin position="15"/>
        <end position="300"/>
    </location>
</feature>
<dbReference type="EMBL" id="BAAAZN010000014">
    <property type="protein sequence ID" value="GAA3566450.1"/>
    <property type="molecule type" value="Genomic_DNA"/>
</dbReference>
<comment type="similarity">
    <text evidence="1">To bacterial alkanal monooxygenase alpha and beta chains.</text>
</comment>
<gene>
    <name evidence="3" type="ORF">GCM10022222_57900</name>
</gene>
<name>A0ABP6XG16_9PSEU</name>
<dbReference type="InterPro" id="IPR011251">
    <property type="entry name" value="Luciferase-like_dom"/>
</dbReference>
<dbReference type="SUPFAM" id="SSF51679">
    <property type="entry name" value="Bacterial luciferase-like"/>
    <property type="match status" value="1"/>
</dbReference>
<dbReference type="Proteomes" id="UP001500689">
    <property type="component" value="Unassembled WGS sequence"/>
</dbReference>
<dbReference type="InterPro" id="IPR019949">
    <property type="entry name" value="CmoO-like"/>
</dbReference>
<keyword evidence="4" id="KW-1185">Reference proteome</keyword>
<reference evidence="4" key="1">
    <citation type="journal article" date="2019" name="Int. J. Syst. Evol. Microbiol.">
        <title>The Global Catalogue of Microorganisms (GCM) 10K type strain sequencing project: providing services to taxonomists for standard genome sequencing and annotation.</title>
        <authorList>
            <consortium name="The Broad Institute Genomics Platform"/>
            <consortium name="The Broad Institute Genome Sequencing Center for Infectious Disease"/>
            <person name="Wu L."/>
            <person name="Ma J."/>
        </authorList>
    </citation>
    <scope>NUCLEOTIDE SEQUENCE [LARGE SCALE GENOMIC DNA]</scope>
    <source>
        <strain evidence="4">JCM 16898</strain>
    </source>
</reference>
<dbReference type="PANTHER" id="PTHR30137:SF6">
    <property type="entry name" value="LUCIFERASE-LIKE MONOOXYGENASE"/>
    <property type="match status" value="1"/>
</dbReference>
<evidence type="ECO:0000256" key="1">
    <source>
        <dbReference type="ARBA" id="ARBA00007789"/>
    </source>
</evidence>
<proteinExistence type="predicted"/>
<evidence type="ECO:0000259" key="2">
    <source>
        <dbReference type="Pfam" id="PF00296"/>
    </source>
</evidence>
<protein>
    <submittedName>
        <fullName evidence="3">LLM class flavin-dependent oxidoreductase</fullName>
    </submittedName>
</protein>
<dbReference type="InterPro" id="IPR036661">
    <property type="entry name" value="Luciferase-like_sf"/>
</dbReference>
<evidence type="ECO:0000313" key="3">
    <source>
        <dbReference type="EMBL" id="GAA3566450.1"/>
    </source>
</evidence>